<protein>
    <submittedName>
        <fullName evidence="9">DUF421 domain-containing protein</fullName>
    </submittedName>
</protein>
<dbReference type="InterPro" id="IPR007353">
    <property type="entry name" value="DUF421"/>
</dbReference>
<dbReference type="InterPro" id="IPR023090">
    <property type="entry name" value="UPF0702_alpha/beta_dom_sf"/>
</dbReference>
<feature type="transmembrane region" description="Helical" evidence="7">
    <location>
        <begin position="59"/>
        <end position="80"/>
    </location>
</feature>
<name>A0ABV3Q0B1_9BACL</name>
<evidence type="ECO:0000256" key="2">
    <source>
        <dbReference type="ARBA" id="ARBA00006448"/>
    </source>
</evidence>
<dbReference type="Gene3D" id="3.30.240.20">
    <property type="entry name" value="bsu07140 like domains"/>
    <property type="match status" value="2"/>
</dbReference>
<comment type="subcellular location">
    <subcellularLocation>
        <location evidence="1">Cell membrane</location>
        <topology evidence="1">Multi-pass membrane protein</topology>
    </subcellularLocation>
</comment>
<keyword evidence="10" id="KW-1185">Reference proteome</keyword>
<evidence type="ECO:0000256" key="4">
    <source>
        <dbReference type="ARBA" id="ARBA00022692"/>
    </source>
</evidence>
<dbReference type="Pfam" id="PF07870">
    <property type="entry name" value="DUF1657"/>
    <property type="match status" value="1"/>
</dbReference>
<feature type="transmembrane region" description="Helical" evidence="7">
    <location>
        <begin position="6"/>
        <end position="26"/>
    </location>
</feature>
<evidence type="ECO:0000256" key="6">
    <source>
        <dbReference type="ARBA" id="ARBA00023136"/>
    </source>
</evidence>
<accession>A0ABV3Q0B1</accession>
<keyword evidence="4 7" id="KW-0812">Transmembrane</keyword>
<comment type="caution">
    <text evidence="9">The sequence shown here is derived from an EMBL/GenBank/DDBJ whole genome shotgun (WGS) entry which is preliminary data.</text>
</comment>
<feature type="transmembrane region" description="Helical" evidence="7">
    <location>
        <begin position="33"/>
        <end position="53"/>
    </location>
</feature>
<evidence type="ECO:0000256" key="1">
    <source>
        <dbReference type="ARBA" id="ARBA00004651"/>
    </source>
</evidence>
<evidence type="ECO:0000313" key="9">
    <source>
        <dbReference type="EMBL" id="MEW9500765.1"/>
    </source>
</evidence>
<reference evidence="9 10" key="1">
    <citation type="journal article" date="1979" name="Int. J. Syst. Evol. Microbiol.">
        <title>Bacillus globisporus subsp. marinus subsp. nov.</title>
        <authorList>
            <person name="Liu H."/>
        </authorList>
    </citation>
    <scope>NUCLEOTIDE SEQUENCE [LARGE SCALE GENOMIC DNA]</scope>
    <source>
        <strain evidence="9 10">DSM 1297</strain>
    </source>
</reference>
<dbReference type="PANTHER" id="PTHR34582:SF7">
    <property type="entry name" value="UPF0702 TRANSMEMBRANE PROTEIN YDFS"/>
    <property type="match status" value="1"/>
</dbReference>
<evidence type="ECO:0000313" key="10">
    <source>
        <dbReference type="Proteomes" id="UP001556040"/>
    </source>
</evidence>
<gene>
    <name evidence="9" type="ORF">AB1471_02995</name>
</gene>
<dbReference type="RefSeq" id="WP_367778090.1">
    <property type="nucleotide sequence ID" value="NZ_JBFMIA010000001.1"/>
</dbReference>
<proteinExistence type="inferred from homology"/>
<dbReference type="PANTHER" id="PTHR34582">
    <property type="entry name" value="UPF0702 TRANSMEMBRANE PROTEIN YCAP"/>
    <property type="match status" value="1"/>
</dbReference>
<evidence type="ECO:0000256" key="3">
    <source>
        <dbReference type="ARBA" id="ARBA00022475"/>
    </source>
</evidence>
<keyword evidence="5 7" id="KW-1133">Transmembrane helix</keyword>
<evidence type="ECO:0000256" key="7">
    <source>
        <dbReference type="SAM" id="Phobius"/>
    </source>
</evidence>
<keyword evidence="3" id="KW-1003">Cell membrane</keyword>
<evidence type="ECO:0000259" key="8">
    <source>
        <dbReference type="Pfam" id="PF04239"/>
    </source>
</evidence>
<feature type="domain" description="YetF C-terminal" evidence="8">
    <location>
        <begin position="82"/>
        <end position="213"/>
    </location>
</feature>
<dbReference type="InterPro" id="IPR012452">
    <property type="entry name" value="DUF1657"/>
</dbReference>
<sequence length="286" mass="32206">MPEYLTIIIRATSILVVLFFVTKMLGKKQISELSFFEYIIGNTVGSIGAEIITGLDNSFIHGVIGIIAFISIPFAANLLAIKSKHLREFLDGKGTVLIRDGNIIEKNLKKERYTPDELMKLLRRKSVFQFSDVEFAILESTGELNVLLKREKQPLTPSDINLKVAPIKEPRTVIMDGKMINEALEFIGKSNEWMTSELEKLGVSVESIFIGQLESNGQLIIDQYDDSISTNESVDEGPYLVAILNKCQADLELFALSAHEEQAKLMYIKNSEKLKKVIQDTKKYLQ</sequence>
<organism evidence="9 10">
    <name type="scientific">Jeotgalibacillus marinus</name>
    <dbReference type="NCBI Taxonomy" id="86667"/>
    <lineage>
        <taxon>Bacteria</taxon>
        <taxon>Bacillati</taxon>
        <taxon>Bacillota</taxon>
        <taxon>Bacilli</taxon>
        <taxon>Bacillales</taxon>
        <taxon>Caryophanaceae</taxon>
        <taxon>Jeotgalibacillus</taxon>
    </lineage>
</organism>
<dbReference type="Proteomes" id="UP001556040">
    <property type="component" value="Unassembled WGS sequence"/>
</dbReference>
<evidence type="ECO:0000256" key="5">
    <source>
        <dbReference type="ARBA" id="ARBA00022989"/>
    </source>
</evidence>
<comment type="similarity">
    <text evidence="2">Belongs to the UPF0702 family.</text>
</comment>
<keyword evidence="6 7" id="KW-0472">Membrane</keyword>
<dbReference type="Pfam" id="PF04239">
    <property type="entry name" value="DUF421"/>
    <property type="match status" value="1"/>
</dbReference>
<dbReference type="EMBL" id="JBFMIA010000001">
    <property type="protein sequence ID" value="MEW9500765.1"/>
    <property type="molecule type" value="Genomic_DNA"/>
</dbReference>